<dbReference type="Pfam" id="PF13510">
    <property type="entry name" value="Fer2_4"/>
    <property type="match status" value="1"/>
</dbReference>
<dbReference type="EMBL" id="CP162511">
    <property type="protein sequence ID" value="XDI06279.1"/>
    <property type="molecule type" value="Genomic_DNA"/>
</dbReference>
<keyword evidence="1" id="KW-0560">Oxidoreductase</keyword>
<dbReference type="SUPFAM" id="SSF54292">
    <property type="entry name" value="2Fe-2S ferredoxin-like"/>
    <property type="match status" value="1"/>
</dbReference>
<dbReference type="Gene3D" id="3.10.20.440">
    <property type="entry name" value="2Fe-2S iron-sulphur cluster binding domain, sarcosine oxidase, alpha subunit, N-terminal domain"/>
    <property type="match status" value="1"/>
</dbReference>
<reference evidence="3" key="1">
    <citation type="submission" date="2024-05" db="EMBL/GenBank/DDBJ databases">
        <title>Herbiconiux sp. A18JL235.</title>
        <authorList>
            <person name="Zhang G."/>
        </authorList>
    </citation>
    <scope>NUCLEOTIDE SEQUENCE</scope>
    <source>
        <strain evidence="3">A18JL235</strain>
    </source>
</reference>
<accession>A0AB39BJ59</accession>
<evidence type="ECO:0000313" key="3">
    <source>
        <dbReference type="EMBL" id="XDI06279.1"/>
    </source>
</evidence>
<dbReference type="RefSeq" id="WP_368498663.1">
    <property type="nucleotide sequence ID" value="NZ_CP162511.1"/>
</dbReference>
<dbReference type="GO" id="GO:0016491">
    <property type="term" value="F:oxidoreductase activity"/>
    <property type="evidence" value="ECO:0007669"/>
    <property type="project" value="UniProtKB-KW"/>
</dbReference>
<evidence type="ECO:0000256" key="2">
    <source>
        <dbReference type="SAM" id="MobiDB-lite"/>
    </source>
</evidence>
<evidence type="ECO:0000256" key="1">
    <source>
        <dbReference type="ARBA" id="ARBA00023002"/>
    </source>
</evidence>
<name>A0AB39BJ59_9MICO</name>
<feature type="compositionally biased region" description="Polar residues" evidence="2">
    <location>
        <begin position="1"/>
        <end position="10"/>
    </location>
</feature>
<dbReference type="InterPro" id="IPR036010">
    <property type="entry name" value="2Fe-2S_ferredoxin-like_sf"/>
</dbReference>
<dbReference type="AlphaFoldDB" id="A0AB39BJ59"/>
<dbReference type="InterPro" id="IPR042204">
    <property type="entry name" value="2Fe-2S-bd_N"/>
</dbReference>
<proteinExistence type="predicted"/>
<protein>
    <submittedName>
        <fullName evidence="3">(2Fe-2S)-binding protein</fullName>
    </submittedName>
</protein>
<dbReference type="GO" id="GO:0051536">
    <property type="term" value="F:iron-sulfur cluster binding"/>
    <property type="evidence" value="ECO:0007669"/>
    <property type="project" value="InterPro"/>
</dbReference>
<sequence>MSDDSTQTPQAGADTGRLPGDRGEPLTILIDDVPVGCFAGETVAVALLADGVREFSRRGGEPRMPLCNMGTCFECGVVIDGVPLVRSCLTVVADGMTVRTSRS</sequence>
<organism evidence="3">
    <name type="scientific">Herbiconiux sp. A18JL235</name>
    <dbReference type="NCBI Taxonomy" id="3152363"/>
    <lineage>
        <taxon>Bacteria</taxon>
        <taxon>Bacillati</taxon>
        <taxon>Actinomycetota</taxon>
        <taxon>Actinomycetes</taxon>
        <taxon>Micrococcales</taxon>
        <taxon>Microbacteriaceae</taxon>
        <taxon>Herbiconiux</taxon>
    </lineage>
</organism>
<feature type="region of interest" description="Disordered" evidence="2">
    <location>
        <begin position="1"/>
        <end position="23"/>
    </location>
</feature>
<gene>
    <name evidence="3" type="ORF">ABFY20_04060</name>
</gene>